<organism evidence="1 2">
    <name type="scientific">Pleurotus ostreatus</name>
    <name type="common">Oyster mushroom</name>
    <name type="synonym">White-rot fungus</name>
    <dbReference type="NCBI Taxonomy" id="5322"/>
    <lineage>
        <taxon>Eukaryota</taxon>
        <taxon>Fungi</taxon>
        <taxon>Dikarya</taxon>
        <taxon>Basidiomycota</taxon>
        <taxon>Agaricomycotina</taxon>
        <taxon>Agaricomycetes</taxon>
        <taxon>Agaricomycetidae</taxon>
        <taxon>Agaricales</taxon>
        <taxon>Pleurotineae</taxon>
        <taxon>Pleurotaceae</taxon>
        <taxon>Pleurotus</taxon>
    </lineage>
</organism>
<dbReference type="GeneID" id="59380228"/>
<comment type="caution">
    <text evidence="1">The sequence shown here is derived from an EMBL/GenBank/DDBJ whole genome shotgun (WGS) entry which is preliminary data.</text>
</comment>
<evidence type="ECO:0000313" key="1">
    <source>
        <dbReference type="EMBL" id="KAF7422254.1"/>
    </source>
</evidence>
<reference evidence="1" key="1">
    <citation type="submission" date="2019-07" db="EMBL/GenBank/DDBJ databases">
        <authorList>
            <person name="Palmer J.M."/>
        </authorList>
    </citation>
    <scope>NUCLEOTIDE SEQUENCE</scope>
    <source>
        <strain evidence="1">PC9</strain>
    </source>
</reference>
<proteinExistence type="predicted"/>
<dbReference type="AlphaFoldDB" id="A0A8H6ZM06"/>
<dbReference type="OrthoDB" id="3250756at2759"/>
<sequence>MSAGPKIALCPDLCKLIAPWVPDETLPALCLSSKAFLRPAQARLFYSLYFSDLSEIAGLCREINASERLGDYPRNLFIVLETLGSIRLNSAARIAAWQDVALGLKHMPNLKTLLISDAVLVNTWIFEDLGTPPFQLKNLKLRFQWDQRFVDFLSSQKSVVALETSCPDPYIDLSGSSPDGTPTHIILPTIPVDADSDGFLPHLARLETQLFIAQQLLTPFPGRKHYPPLTYIRINPAPENDRAVLSMLPNLCWVHKSLRAINVQLPEDVVWKAINMIATAVPTIRYIGVLHIPSVHHHRLTSALLRLPHLWAVEIDVSSWEPQPPNLFAQRAFAATMRTYAPSLRNVIFWVGEQKWLWKVMPTEVDADGNGVVGDGMGKWGCQLDNGVKLWAEA</sequence>
<protein>
    <submittedName>
        <fullName evidence="1">Uncharacterized protein</fullName>
    </submittedName>
</protein>
<keyword evidence="2" id="KW-1185">Reference proteome</keyword>
<dbReference type="Proteomes" id="UP000623687">
    <property type="component" value="Unassembled WGS sequence"/>
</dbReference>
<dbReference type="RefSeq" id="XP_036627286.1">
    <property type="nucleotide sequence ID" value="XM_036779903.1"/>
</dbReference>
<name>A0A8H6ZM06_PLEOS</name>
<evidence type="ECO:0000313" key="2">
    <source>
        <dbReference type="Proteomes" id="UP000623687"/>
    </source>
</evidence>
<accession>A0A8H6ZM06</accession>
<dbReference type="VEuPathDB" id="FungiDB:PC9H_010410"/>
<gene>
    <name evidence="1" type="ORF">PC9H_010410</name>
</gene>
<dbReference type="EMBL" id="JACETU010000008">
    <property type="protein sequence ID" value="KAF7422254.1"/>
    <property type="molecule type" value="Genomic_DNA"/>
</dbReference>